<organism evidence="4 5">
    <name type="scientific">Paraburkholderia dipogonis</name>
    <dbReference type="NCBI Taxonomy" id="1211383"/>
    <lineage>
        <taxon>Bacteria</taxon>
        <taxon>Pseudomonadati</taxon>
        <taxon>Pseudomonadota</taxon>
        <taxon>Betaproteobacteria</taxon>
        <taxon>Burkholderiales</taxon>
        <taxon>Burkholderiaceae</taxon>
        <taxon>Paraburkholderia</taxon>
    </lineage>
</organism>
<evidence type="ECO:0000313" key="5">
    <source>
        <dbReference type="Proteomes" id="UP000297385"/>
    </source>
</evidence>
<evidence type="ECO:0000256" key="1">
    <source>
        <dbReference type="ARBA" id="ARBA00022614"/>
    </source>
</evidence>
<evidence type="ECO:0000256" key="2">
    <source>
        <dbReference type="ARBA" id="ARBA00022737"/>
    </source>
</evidence>
<accession>A0A4Y8MWZ9</accession>
<dbReference type="PANTHER" id="PTHR46652">
    <property type="entry name" value="LEUCINE-RICH REPEAT AND IQ DOMAIN-CONTAINING PROTEIN 1-RELATED"/>
    <property type="match status" value="1"/>
</dbReference>
<keyword evidence="1" id="KW-0433">Leucine-rich repeat</keyword>
<dbReference type="EMBL" id="SNVI01000002">
    <property type="protein sequence ID" value="TFE41905.1"/>
    <property type="molecule type" value="Genomic_DNA"/>
</dbReference>
<dbReference type="SUPFAM" id="SSF52058">
    <property type="entry name" value="L domain-like"/>
    <property type="match status" value="1"/>
</dbReference>
<dbReference type="GeneID" id="97310982"/>
<dbReference type="PANTHER" id="PTHR46652:SF3">
    <property type="entry name" value="LEUCINE-RICH REPEAT-CONTAINING PROTEIN 9"/>
    <property type="match status" value="1"/>
</dbReference>
<dbReference type="Gene3D" id="3.80.10.10">
    <property type="entry name" value="Ribonuclease Inhibitor"/>
    <property type="match status" value="2"/>
</dbReference>
<dbReference type="InterPro" id="IPR050836">
    <property type="entry name" value="SDS22/Internalin_LRR"/>
</dbReference>
<dbReference type="RefSeq" id="WP_134465182.1">
    <property type="nucleotide sequence ID" value="NZ_JBHMFL010000064.1"/>
</dbReference>
<comment type="caution">
    <text evidence="4">The sequence shown here is derived from an EMBL/GenBank/DDBJ whole genome shotgun (WGS) entry which is preliminary data.</text>
</comment>
<feature type="compositionally biased region" description="Polar residues" evidence="3">
    <location>
        <begin position="487"/>
        <end position="497"/>
    </location>
</feature>
<evidence type="ECO:0000313" key="4">
    <source>
        <dbReference type="EMBL" id="TFE41905.1"/>
    </source>
</evidence>
<dbReference type="Proteomes" id="UP000297385">
    <property type="component" value="Unassembled WGS sequence"/>
</dbReference>
<dbReference type="InterPro" id="IPR025875">
    <property type="entry name" value="Leu-rich_rpt_4"/>
</dbReference>
<evidence type="ECO:0008006" key="6">
    <source>
        <dbReference type="Google" id="ProtNLM"/>
    </source>
</evidence>
<feature type="region of interest" description="Disordered" evidence="3">
    <location>
        <begin position="480"/>
        <end position="506"/>
    </location>
</feature>
<gene>
    <name evidence="4" type="ORF">E2553_35295</name>
</gene>
<dbReference type="InterPro" id="IPR032675">
    <property type="entry name" value="LRR_dom_sf"/>
</dbReference>
<evidence type="ECO:0000256" key="3">
    <source>
        <dbReference type="SAM" id="MobiDB-lite"/>
    </source>
</evidence>
<dbReference type="Pfam" id="PF12799">
    <property type="entry name" value="LRR_4"/>
    <property type="match status" value="1"/>
</dbReference>
<dbReference type="AlphaFoldDB" id="A0A4Y8MWZ9"/>
<sequence>MDALKSASQLWRKLQSDAGLEIRRKGGEPGRDADVEDTIKSELDGAIGSSRLDEWLADDAASKAPRVSVERLLVAVLNSQRGYAAMMKDMLELLIQANANRDGQTLDLQFQFDRVNDPIRFTLEAFRAAVRRTERLLISHYELPSANDLWALAKELRTLADSSLLPQDGFPPVEFAPTTGHAELDRALKTIIELVADFQTWCSSFGDSRRAALDSAKQQYPQTTNPEHVAAIRRVGAAHDYWDLQVADLVREIAHKVQTQSMEAEHAETRLRPLLATLEHKDRWVDQTYTELLDLLKLPTWRKRHELFSVWVGSILLRTAKAEADRFRFLSADGALSFAFGGNRLATYDRDGEQFDIWAELRSALVGASSKRTKGIQPDFRVLSPSLTGSHNAQTRFVLECKHYLVPSVSNFSLAAADYARSCPTASVLLVNHGPIDDSKLREATDPSLLQRVQFVGNATAIEERSSGRVRDAVRSAMFPHRHTSRSQDQIPDTTPQDPGLGLQSPSEASASIIEKAVRSELRLEFGRLRTDDFDRVEKLDLAGQPSLTELTALKWLTHLAELDLSGCISLRDITVIQKLQRLRALRLGYCPQISSLASIESLPDLTELSLEACARVSDIGPLWNLRKLGYLNLDGCASIFDVEDLARLDELNTLILANCQNIKDIRPLGQLRNLSDLYLNNTMIKDVSPLARLIRLEKLELQGCANIESIEPLHHLYDLTYLGLKDCSALVDLSGIHALSKLPRFLDLSGCRSLYDLRPVADFSRLAELKLSDCIGLRDLSPLSGHERLSTLVLDGCTGLSDLSPLEKLEGLKVLNLDRCPSISDLASIARINGLEDLSLRDCSGITDLSPLAELRSLRIIDIDGSVGVTAIPSALTGREYPRIFGLTTE</sequence>
<proteinExistence type="predicted"/>
<protein>
    <recommendedName>
        <fullName evidence="6">Leucine-rich repeat domain-containing protein</fullName>
    </recommendedName>
</protein>
<reference evidence="4 5" key="1">
    <citation type="submission" date="2019-03" db="EMBL/GenBank/DDBJ databases">
        <title>Complete Genome Sequence of Paraburkholderia dipogonis ICMP 19430T, a Nitrogen-fixing Symbiont of the South African Invasive Legume Dipogon lignosus in New Zealand.</title>
        <authorList>
            <person name="De Meyer S.E."/>
        </authorList>
    </citation>
    <scope>NUCLEOTIDE SEQUENCE [LARGE SCALE GENOMIC DNA]</scope>
    <source>
        <strain evidence="4 5">ICMP 19430</strain>
    </source>
</reference>
<keyword evidence="2" id="KW-0677">Repeat</keyword>
<name>A0A4Y8MWZ9_9BURK</name>